<feature type="chain" id="PRO_5002688019" description="Beta-lactamase" evidence="14">
    <location>
        <begin position="23"/>
        <end position="249"/>
    </location>
</feature>
<evidence type="ECO:0000256" key="7">
    <source>
        <dbReference type="ARBA" id="ARBA00022723"/>
    </source>
</evidence>
<keyword evidence="11 13" id="KW-0862">Zinc</keyword>
<comment type="subcellular location">
    <subcellularLocation>
        <location evidence="4">Periplasm</location>
    </subcellularLocation>
</comment>
<dbReference type="KEGG" id="ag:ABQ84948"/>
<dbReference type="InterPro" id="IPR001279">
    <property type="entry name" value="Metallo-B-lactamas"/>
</dbReference>
<comment type="similarity">
    <text evidence="5 13">Belongs to the metallo-beta-lactamase superfamily. Class-B beta-lactamase family.</text>
</comment>
<name>A5YW97_ELIME</name>
<dbReference type="Pfam" id="PF00753">
    <property type="entry name" value="Lactamase_B"/>
    <property type="match status" value="1"/>
</dbReference>
<sequence>MMKKMKWALVLALGLTGLNAFGQETPEVKIEKLKDNLYVYTTYNTFNGTKYAANAVYLVTSKGVVVIDSPWGEEKFKNFTDEIYKRHGKKVIMNIATHSHDDRAGGLEYFKSLGVKTYSTKMTDSILAKDNKPRAQYTFDNNKSFKVGKDEFQVYYPGKGHTADNVVVWFPKDKVLVGGCIIKSGDSKNLGFLGEAYVNDWTQSVHNIQKKFPNVQYVVAGHDDWKDQTAIQHTLDLISEYQQKQKASN</sequence>
<protein>
    <recommendedName>
        <fullName evidence="13">Beta-lactamase</fullName>
        <ecNumber evidence="13">3.5.2.6</ecNumber>
    </recommendedName>
</protein>
<dbReference type="PROSITE" id="PS00744">
    <property type="entry name" value="BETA_LACTAMASE_B_2"/>
    <property type="match status" value="1"/>
</dbReference>
<dbReference type="NCBIfam" id="NF033107">
    <property type="entry name" value="blaB"/>
    <property type="match status" value="1"/>
</dbReference>
<evidence type="ECO:0000313" key="16">
    <source>
        <dbReference type="EMBL" id="ABQ84948.1"/>
    </source>
</evidence>
<dbReference type="InterPro" id="IPR001018">
    <property type="entry name" value="Beta-lactamase_class-B_CS"/>
</dbReference>
<dbReference type="NCBIfam" id="NF033088">
    <property type="entry name" value="bla_subclass_B1"/>
    <property type="match status" value="1"/>
</dbReference>
<reference evidence="16" key="1">
    <citation type="journal article" date="2010" name="J. Microbiol.">
        <title>Genetic diversity of chromosomal metallo-beta-lactamase genes in clinical isolates of Elizabethkingia meningoseptica from Korea.</title>
        <authorList>
            <person name="Yum J.H."/>
            <person name="Lee E.Y."/>
            <person name="Hur S.H."/>
            <person name="Jeong S.H."/>
            <person name="Lee H."/>
            <person name="Yong D."/>
            <person name="Chong Y."/>
            <person name="Lee E.W."/>
            <person name="Nordmann P."/>
            <person name="Lee K."/>
        </authorList>
    </citation>
    <scope>NUCLEOTIDE SEQUENCE</scope>
    <source>
        <strain evidence="16">YMC 92/9/9131</strain>
    </source>
</reference>
<evidence type="ECO:0000256" key="4">
    <source>
        <dbReference type="ARBA" id="ARBA00004418"/>
    </source>
</evidence>
<evidence type="ECO:0000256" key="8">
    <source>
        <dbReference type="ARBA" id="ARBA00022729"/>
    </source>
</evidence>
<keyword evidence="7 13" id="KW-0479">Metal-binding</keyword>
<dbReference type="InterPro" id="IPR058199">
    <property type="entry name" value="BlaB//VIM/IMP-1"/>
</dbReference>
<dbReference type="PANTHER" id="PTHR42951:SF4">
    <property type="entry name" value="ACYL-COENZYME A THIOESTERASE MBLAC2"/>
    <property type="match status" value="1"/>
</dbReference>
<comment type="subunit">
    <text evidence="6">Monomer.</text>
</comment>
<evidence type="ECO:0000256" key="9">
    <source>
        <dbReference type="ARBA" id="ARBA00022764"/>
    </source>
</evidence>
<dbReference type="SUPFAM" id="SSF56281">
    <property type="entry name" value="Metallo-hydrolase/oxidoreductase"/>
    <property type="match status" value="1"/>
</dbReference>
<evidence type="ECO:0000256" key="14">
    <source>
        <dbReference type="SAM" id="SignalP"/>
    </source>
</evidence>
<dbReference type="NCBIfam" id="NF012229">
    <property type="entry name" value="bla_class_B_core"/>
    <property type="match status" value="1"/>
</dbReference>
<evidence type="ECO:0000256" key="6">
    <source>
        <dbReference type="ARBA" id="ARBA00011245"/>
    </source>
</evidence>
<dbReference type="GO" id="GO:0008270">
    <property type="term" value="F:zinc ion binding"/>
    <property type="evidence" value="ECO:0007669"/>
    <property type="project" value="InterPro"/>
</dbReference>
<dbReference type="EMBL" id="EF595959">
    <property type="protein sequence ID" value="ABQ84948.1"/>
    <property type="molecule type" value="Genomic_DNA"/>
</dbReference>
<accession>A5YW97</accession>
<feature type="domain" description="Metallo-beta-lactamase" evidence="15">
    <location>
        <begin position="52"/>
        <end position="222"/>
    </location>
</feature>
<dbReference type="GO" id="GO:0042597">
    <property type="term" value="C:periplasmic space"/>
    <property type="evidence" value="ECO:0007669"/>
    <property type="project" value="UniProtKB-SubCell"/>
</dbReference>
<evidence type="ECO:0000256" key="10">
    <source>
        <dbReference type="ARBA" id="ARBA00022801"/>
    </source>
</evidence>
<evidence type="ECO:0000256" key="3">
    <source>
        <dbReference type="ARBA" id="ARBA00002242"/>
    </source>
</evidence>
<dbReference type="CDD" id="cd16316">
    <property type="entry name" value="BlaB-like_MBL-B1"/>
    <property type="match status" value="1"/>
</dbReference>
<comment type="cofactor">
    <cofactor evidence="2 13">
        <name>Zn(2+)</name>
        <dbReference type="ChEBI" id="CHEBI:29105"/>
    </cofactor>
</comment>
<dbReference type="NCBIfam" id="NF012146">
    <property type="entry name" value="blaB-IND-MUS"/>
    <property type="match status" value="1"/>
</dbReference>
<evidence type="ECO:0000256" key="1">
    <source>
        <dbReference type="ARBA" id="ARBA00001526"/>
    </source>
</evidence>
<dbReference type="CARD" id="ARO:3005526">
    <property type="molecule name" value="BlaB-13"/>
    <property type="mechanism identifier" value="ARO:0001004"/>
    <property type="mechanism name" value="antibiotic inactivation"/>
</dbReference>
<dbReference type="InterPro" id="IPR050855">
    <property type="entry name" value="NDM-1-like"/>
</dbReference>
<dbReference type="RefSeq" id="WP_063857825.1">
    <property type="nucleotide sequence ID" value="NG_048695.1"/>
</dbReference>
<organism evidence="16">
    <name type="scientific">Elizabethkingia meningoseptica</name>
    <name type="common">Chryseobacterium meningosepticum</name>
    <dbReference type="NCBI Taxonomy" id="238"/>
    <lineage>
        <taxon>Bacteria</taxon>
        <taxon>Pseudomonadati</taxon>
        <taxon>Bacteroidota</taxon>
        <taxon>Flavobacteriia</taxon>
        <taxon>Flavobacteriales</taxon>
        <taxon>Weeksellaceae</taxon>
        <taxon>Elizabethkingia</taxon>
    </lineage>
</organism>
<gene>
    <name evidence="16" type="primary">blaB-13</name>
</gene>
<comment type="catalytic activity">
    <reaction evidence="1 13">
        <text>a beta-lactam + H2O = a substituted beta-amino acid</text>
        <dbReference type="Rhea" id="RHEA:20401"/>
        <dbReference type="ChEBI" id="CHEBI:15377"/>
        <dbReference type="ChEBI" id="CHEBI:35627"/>
        <dbReference type="ChEBI" id="CHEBI:140347"/>
        <dbReference type="EC" id="3.5.2.6"/>
    </reaction>
</comment>
<dbReference type="EC" id="3.5.2.6" evidence="13"/>
<dbReference type="AlphaFoldDB" id="A5YW97"/>
<evidence type="ECO:0000256" key="5">
    <source>
        <dbReference type="ARBA" id="ARBA00005250"/>
    </source>
</evidence>
<dbReference type="GO" id="GO:0046677">
    <property type="term" value="P:response to antibiotic"/>
    <property type="evidence" value="ECO:0007669"/>
    <property type="project" value="UniProtKB-UniRule"/>
</dbReference>
<keyword evidence="9" id="KW-0574">Periplasm</keyword>
<evidence type="ECO:0000256" key="2">
    <source>
        <dbReference type="ARBA" id="ARBA00001947"/>
    </source>
</evidence>
<dbReference type="Gene3D" id="3.60.15.10">
    <property type="entry name" value="Ribonuclease Z/Hydroxyacylglutathione hydrolase-like"/>
    <property type="match status" value="1"/>
</dbReference>
<dbReference type="GO" id="GO:0008800">
    <property type="term" value="F:beta-lactamase activity"/>
    <property type="evidence" value="ECO:0007669"/>
    <property type="project" value="UniProtKB-UniRule"/>
</dbReference>
<dbReference type="InterPro" id="IPR036866">
    <property type="entry name" value="RibonucZ/Hydroxyglut_hydro"/>
</dbReference>
<evidence type="ECO:0000256" key="11">
    <source>
        <dbReference type="ARBA" id="ARBA00022833"/>
    </source>
</evidence>
<dbReference type="PROSITE" id="PS00743">
    <property type="entry name" value="BETA_LACTAMASE_B_1"/>
    <property type="match status" value="1"/>
</dbReference>
<keyword evidence="8 14" id="KW-0732">Signal</keyword>
<dbReference type="PANTHER" id="PTHR42951">
    <property type="entry name" value="METALLO-BETA-LACTAMASE DOMAIN-CONTAINING"/>
    <property type="match status" value="1"/>
</dbReference>
<evidence type="ECO:0000256" key="12">
    <source>
        <dbReference type="ARBA" id="ARBA00023251"/>
    </source>
</evidence>
<keyword evidence="10 13" id="KW-0378">Hydrolase</keyword>
<dbReference type="SMART" id="SM00849">
    <property type="entry name" value="Lactamase_B"/>
    <property type="match status" value="1"/>
</dbReference>
<evidence type="ECO:0000259" key="15">
    <source>
        <dbReference type="SMART" id="SM00849"/>
    </source>
</evidence>
<dbReference type="GO" id="GO:0017001">
    <property type="term" value="P:antibiotic catabolic process"/>
    <property type="evidence" value="ECO:0007669"/>
    <property type="project" value="InterPro"/>
</dbReference>
<keyword evidence="12 13" id="KW-0046">Antibiotic resistance</keyword>
<evidence type="ECO:0000256" key="13">
    <source>
        <dbReference type="RuleBase" id="RU361140"/>
    </source>
</evidence>
<dbReference type="SMR" id="A5YW97"/>
<proteinExistence type="inferred from homology"/>
<feature type="signal peptide" evidence="14">
    <location>
        <begin position="1"/>
        <end position="22"/>
    </location>
</feature>
<comment type="function">
    <text evidence="3">Confers resistance to the different beta-lactams antibiotics (penicillin, cephalosporin and carbapenem) via the hydrolysis of the beta-lactam ring.</text>
</comment>